<dbReference type="AlphaFoldDB" id="A0A977PL19"/>
<name>A0A977PL19_9CREN</name>
<keyword evidence="2" id="KW-1185">Reference proteome</keyword>
<reference evidence="1" key="1">
    <citation type="submission" date="2013-11" db="EMBL/GenBank/DDBJ databases">
        <title>Comparative genomics of Ignicoccus.</title>
        <authorList>
            <person name="Podar M."/>
        </authorList>
    </citation>
    <scope>NUCLEOTIDE SEQUENCE</scope>
    <source>
        <strain evidence="1">DSM 13166</strain>
    </source>
</reference>
<dbReference type="EMBL" id="CP006868">
    <property type="protein sequence ID" value="UXD22563.1"/>
    <property type="molecule type" value="Genomic_DNA"/>
</dbReference>
<accession>A0A977PL19</accession>
<protein>
    <recommendedName>
        <fullName evidence="3">ATPase AAA-type core domain-containing protein</fullName>
    </recommendedName>
</protein>
<dbReference type="InterPro" id="IPR027417">
    <property type="entry name" value="P-loop_NTPase"/>
</dbReference>
<sequence length="415" mass="46711">MRVVVRSLGPLKDSEIELGDLTVLYGPAGEGKSLLMKRIFGEYLILNDVFKEVISCSISLQIARSLKGGLRARDALVMADVIDEILRIKDNWIKKWVIGGELEFSKTLEDLLSELELDFKEQIEGEGWRVIIEGKERMIRVEAEGVEDPSKLMDVLKATVKVTKEKVRDLLEEASRKAKGEIGVERITYSHYGRGALVQMLYSLEECKSLRKMDVEECVRKIISFEDFEPLKRPLSLSLPLVTALESYEAINDSTLGKLFEAFSLPGNEEFLKASALAQSLMAMRTQLCRYGNASSLIFIEEPEEEMGKRRQVRLASLLYSIACYLKRRGAKLVIATQSSAIVLTLAYLSALKATVEDAMRFCNLQPKEIEDLKCETPQVKFYRVEKGKVRLTSLSDVIEDMGGFEELTPLTSGL</sequence>
<dbReference type="Gene3D" id="3.40.50.300">
    <property type="entry name" value="P-loop containing nucleotide triphosphate hydrolases"/>
    <property type="match status" value="1"/>
</dbReference>
<proteinExistence type="predicted"/>
<dbReference type="Proteomes" id="UP001063698">
    <property type="component" value="Chromosome"/>
</dbReference>
<evidence type="ECO:0000313" key="1">
    <source>
        <dbReference type="EMBL" id="UXD22563.1"/>
    </source>
</evidence>
<gene>
    <name evidence="1" type="ORF">IPA_06245</name>
</gene>
<evidence type="ECO:0008006" key="3">
    <source>
        <dbReference type="Google" id="ProtNLM"/>
    </source>
</evidence>
<dbReference type="SUPFAM" id="SSF52540">
    <property type="entry name" value="P-loop containing nucleoside triphosphate hydrolases"/>
    <property type="match status" value="2"/>
</dbReference>
<evidence type="ECO:0000313" key="2">
    <source>
        <dbReference type="Proteomes" id="UP001063698"/>
    </source>
</evidence>
<organism evidence="1 2">
    <name type="scientific">Ignicoccus pacificus DSM 13166</name>
    <dbReference type="NCBI Taxonomy" id="940294"/>
    <lineage>
        <taxon>Archaea</taxon>
        <taxon>Thermoproteota</taxon>
        <taxon>Thermoprotei</taxon>
        <taxon>Desulfurococcales</taxon>
        <taxon>Desulfurococcaceae</taxon>
        <taxon>Ignicoccus</taxon>
    </lineage>
</organism>
<dbReference type="KEGG" id="ipc:IPA_06245"/>